<evidence type="ECO:0000313" key="14">
    <source>
        <dbReference type="EMBL" id="OGC39507.1"/>
    </source>
</evidence>
<dbReference type="InterPro" id="IPR003838">
    <property type="entry name" value="ABC3_permease_C"/>
</dbReference>
<dbReference type="PANTHER" id="PTHR47755">
    <property type="entry name" value="CELL DIVISION PROTEIN FTSX"/>
    <property type="match status" value="1"/>
</dbReference>
<evidence type="ECO:0000313" key="15">
    <source>
        <dbReference type="Proteomes" id="UP000179242"/>
    </source>
</evidence>
<gene>
    <name evidence="14" type="ORF">A2438_08120</name>
</gene>
<dbReference type="Pfam" id="PF02687">
    <property type="entry name" value="FtsX"/>
    <property type="match status" value="1"/>
</dbReference>
<dbReference type="InterPro" id="IPR058204">
    <property type="entry name" value="FtsX_firmicutes-type"/>
</dbReference>
<evidence type="ECO:0000256" key="2">
    <source>
        <dbReference type="ARBA" id="ARBA00007379"/>
    </source>
</evidence>
<feature type="domain" description="ABC3 transporter permease C-terminal" evidence="12">
    <location>
        <begin position="174"/>
        <end position="294"/>
    </location>
</feature>
<dbReference type="PIRSF" id="PIRSF003097">
    <property type="entry name" value="FtsX"/>
    <property type="match status" value="1"/>
</dbReference>
<evidence type="ECO:0000259" key="12">
    <source>
        <dbReference type="Pfam" id="PF02687"/>
    </source>
</evidence>
<feature type="transmembrane region" description="Helical" evidence="11">
    <location>
        <begin position="220"/>
        <end position="243"/>
    </location>
</feature>
<proteinExistence type="inferred from homology"/>
<dbReference type="Pfam" id="PF18075">
    <property type="entry name" value="FtsX_ECD"/>
    <property type="match status" value="1"/>
</dbReference>
<accession>A0A1F4U3S4</accession>
<keyword evidence="6 11" id="KW-0812">Transmembrane</keyword>
<feature type="domain" description="FtsX extracellular" evidence="13">
    <location>
        <begin position="62"/>
        <end position="152"/>
    </location>
</feature>
<dbReference type="NCBIfam" id="NF038347">
    <property type="entry name" value="FtsX_Gpos"/>
    <property type="match status" value="1"/>
</dbReference>
<evidence type="ECO:0000256" key="9">
    <source>
        <dbReference type="ARBA" id="ARBA00023306"/>
    </source>
</evidence>
<evidence type="ECO:0000256" key="11">
    <source>
        <dbReference type="SAM" id="Phobius"/>
    </source>
</evidence>
<dbReference type="PANTHER" id="PTHR47755:SF1">
    <property type="entry name" value="CELL DIVISION PROTEIN FTSX"/>
    <property type="match status" value="1"/>
</dbReference>
<evidence type="ECO:0000256" key="4">
    <source>
        <dbReference type="ARBA" id="ARBA00022475"/>
    </source>
</evidence>
<evidence type="ECO:0000256" key="5">
    <source>
        <dbReference type="ARBA" id="ARBA00022618"/>
    </source>
</evidence>
<keyword evidence="9 10" id="KW-0131">Cell cycle</keyword>
<evidence type="ECO:0000256" key="7">
    <source>
        <dbReference type="ARBA" id="ARBA00022989"/>
    </source>
</evidence>
<feature type="transmembrane region" description="Helical" evidence="11">
    <location>
        <begin position="168"/>
        <end position="189"/>
    </location>
</feature>
<dbReference type="EMBL" id="MEUJ01000008">
    <property type="protein sequence ID" value="OGC39507.1"/>
    <property type="molecule type" value="Genomic_DNA"/>
</dbReference>
<keyword evidence="4 10" id="KW-1003">Cell membrane</keyword>
<dbReference type="GO" id="GO:0005886">
    <property type="term" value="C:plasma membrane"/>
    <property type="evidence" value="ECO:0007669"/>
    <property type="project" value="UniProtKB-SubCell"/>
</dbReference>
<keyword evidence="5 10" id="KW-0132">Cell division</keyword>
<comment type="similarity">
    <text evidence="2 10">Belongs to the ABC-4 integral membrane protein family. FtsX subfamily.</text>
</comment>
<dbReference type="GO" id="GO:0051301">
    <property type="term" value="P:cell division"/>
    <property type="evidence" value="ECO:0007669"/>
    <property type="project" value="UniProtKB-KW"/>
</dbReference>
<keyword evidence="7 11" id="KW-1133">Transmembrane helix</keyword>
<dbReference type="Proteomes" id="UP000179242">
    <property type="component" value="Unassembled WGS sequence"/>
</dbReference>
<evidence type="ECO:0000256" key="8">
    <source>
        <dbReference type="ARBA" id="ARBA00023136"/>
    </source>
</evidence>
<reference evidence="14 15" key="1">
    <citation type="journal article" date="2016" name="Nat. Commun.">
        <title>Thousands of microbial genomes shed light on interconnected biogeochemical processes in an aquifer system.</title>
        <authorList>
            <person name="Anantharaman K."/>
            <person name="Brown C.T."/>
            <person name="Hug L.A."/>
            <person name="Sharon I."/>
            <person name="Castelle C.J."/>
            <person name="Probst A.J."/>
            <person name="Thomas B.C."/>
            <person name="Singh A."/>
            <person name="Wilkins M.J."/>
            <person name="Karaoz U."/>
            <person name="Brodie E.L."/>
            <person name="Williams K.H."/>
            <person name="Hubbard S.S."/>
            <person name="Banfield J.F."/>
        </authorList>
    </citation>
    <scope>NUCLEOTIDE SEQUENCE [LARGE SCALE GENOMIC DNA]</scope>
</reference>
<keyword evidence="8 10" id="KW-0472">Membrane</keyword>
<protein>
    <recommendedName>
        <fullName evidence="3 10">Cell division protein FtsX</fullName>
    </recommendedName>
</protein>
<evidence type="ECO:0000259" key="13">
    <source>
        <dbReference type="Pfam" id="PF18075"/>
    </source>
</evidence>
<feature type="transmembrane region" description="Helical" evidence="11">
    <location>
        <begin position="26"/>
        <end position="47"/>
    </location>
</feature>
<dbReference type="AlphaFoldDB" id="A0A1F4U3S4"/>
<dbReference type="InterPro" id="IPR040690">
    <property type="entry name" value="FtsX_ECD"/>
</dbReference>
<evidence type="ECO:0000256" key="10">
    <source>
        <dbReference type="PIRNR" id="PIRNR003097"/>
    </source>
</evidence>
<evidence type="ECO:0000256" key="3">
    <source>
        <dbReference type="ARBA" id="ARBA00021907"/>
    </source>
</evidence>
<feature type="transmembrane region" description="Helical" evidence="11">
    <location>
        <begin position="263"/>
        <end position="289"/>
    </location>
</feature>
<dbReference type="Gene3D" id="3.30.70.3040">
    <property type="match status" value="1"/>
</dbReference>
<evidence type="ECO:0000256" key="1">
    <source>
        <dbReference type="ARBA" id="ARBA00004651"/>
    </source>
</evidence>
<name>A0A1F4U3S4_UNCSA</name>
<comment type="subcellular location">
    <subcellularLocation>
        <location evidence="1">Cell membrane</location>
        <topology evidence="1">Multi-pass membrane protein</topology>
    </subcellularLocation>
</comment>
<comment type="caution">
    <text evidence="14">The sequence shown here is derived from an EMBL/GenBank/DDBJ whole genome shotgun (WGS) entry which is preliminary data.</text>
</comment>
<organism evidence="14 15">
    <name type="scientific">candidate division WOR-1 bacterium RIFOXYC2_FULL_46_14</name>
    <dbReference type="NCBI Taxonomy" id="1802587"/>
    <lineage>
        <taxon>Bacteria</taxon>
        <taxon>Bacillati</taxon>
        <taxon>Saganbacteria</taxon>
    </lineage>
</organism>
<evidence type="ECO:0000256" key="6">
    <source>
        <dbReference type="ARBA" id="ARBA00022692"/>
    </source>
</evidence>
<sequence>MSKATDVEFFIIEAIRGIGRSPLMSFVAIGIVTVTLTIFGFFLLGVVNLGNVVSGMAAKLDLTCYVDRDLAPRDAAELQLKLSKMEGVEKVTYYSKDDSWKSFKQDYSGKLELSEVVSDNPLPNTFAVKVRNPEVLPQVAKNISQMSEIDEVRYSGKLLGQVKHFVDVIRLAGFVFVLLLFFATLLIVVNTIRLTVLARETDIYIMKLVGATGSFIRWPFVIEGILIGVAGGILAVVLLRGSYDALAFKIASAFPFLPVVSDAFLLNFIFISVALCGTVLGMIGGYISVSRLIKNA</sequence>
<dbReference type="InterPro" id="IPR004513">
    <property type="entry name" value="FtsX"/>
</dbReference>